<protein>
    <submittedName>
        <fullName evidence="2">Uncharacterized protein</fullName>
    </submittedName>
</protein>
<evidence type="ECO:0000313" key="3">
    <source>
        <dbReference type="Proteomes" id="UP001049176"/>
    </source>
</evidence>
<feature type="region of interest" description="Disordered" evidence="1">
    <location>
        <begin position="323"/>
        <end position="382"/>
    </location>
</feature>
<evidence type="ECO:0000256" key="1">
    <source>
        <dbReference type="SAM" id="MobiDB-lite"/>
    </source>
</evidence>
<feature type="compositionally biased region" description="Low complexity" evidence="1">
    <location>
        <begin position="323"/>
        <end position="378"/>
    </location>
</feature>
<dbReference type="GeneID" id="66079967"/>
<dbReference type="AlphaFoldDB" id="A0A9P7RT35"/>
<evidence type="ECO:0000313" key="2">
    <source>
        <dbReference type="EMBL" id="KAG7089190.1"/>
    </source>
</evidence>
<dbReference type="Proteomes" id="UP001049176">
    <property type="component" value="Chromosome 7"/>
</dbReference>
<gene>
    <name evidence="2" type="ORF">E1B28_010892</name>
</gene>
<name>A0A9P7RT35_9AGAR</name>
<dbReference type="RefSeq" id="XP_043005660.1">
    <property type="nucleotide sequence ID" value="XM_043155878.1"/>
</dbReference>
<sequence>MGFFKEVMDRSTVPADASNANVTAGSSIYNTNSTAGSSIYNTNATAGSSSSIYDGMDLQTSYQTPGRSIATQALARTLEAQGTFSWTLPGEVSPSPPTLEQPCERVFELGDDTPRTAKRMKLCIEEASNESGLDKKQIKAAEKFAKLHKRQRDTVLFIKMQSIEKLLQSGAQQTQSPEAPYAALLLDSSFRSYLQTKIIGCLLSPDITKYLGGVSGALMSLIQREPDLFNIPEKLFEHQTLISELQSMVIDGLASARGSIKTKLKESLGRKKKGAGTGPQPIYTLCSSLAPPGMEIKVTHWARVAYLRYCFVKFQVFAKEPPTTNSAATTTETMSSAPNDTHSDAAATDTDANMDTDTPANANASANTNTSAAANADPSKPPRSVKAFYRKTHFWRFVDDSLSDVRLDAKEAGVTRIGQRQKLSEFFQVILKEDMTDYASPNTFKTPAQDTTAVVTAWQCKLDRAIAF</sequence>
<proteinExistence type="predicted"/>
<accession>A0A9P7RT35</accession>
<comment type="caution">
    <text evidence="2">The sequence shown here is derived from an EMBL/GenBank/DDBJ whole genome shotgun (WGS) entry which is preliminary data.</text>
</comment>
<keyword evidence="3" id="KW-1185">Reference proteome</keyword>
<organism evidence="2 3">
    <name type="scientific">Marasmius oreades</name>
    <name type="common">fairy-ring Marasmius</name>
    <dbReference type="NCBI Taxonomy" id="181124"/>
    <lineage>
        <taxon>Eukaryota</taxon>
        <taxon>Fungi</taxon>
        <taxon>Dikarya</taxon>
        <taxon>Basidiomycota</taxon>
        <taxon>Agaricomycotina</taxon>
        <taxon>Agaricomycetes</taxon>
        <taxon>Agaricomycetidae</taxon>
        <taxon>Agaricales</taxon>
        <taxon>Marasmiineae</taxon>
        <taxon>Marasmiaceae</taxon>
        <taxon>Marasmius</taxon>
    </lineage>
</organism>
<dbReference type="EMBL" id="CM032187">
    <property type="protein sequence ID" value="KAG7089190.1"/>
    <property type="molecule type" value="Genomic_DNA"/>
</dbReference>
<dbReference type="KEGG" id="more:E1B28_010892"/>
<reference evidence="2" key="1">
    <citation type="journal article" date="2021" name="Genome Biol. Evol.">
        <title>The assembled and annotated genome of the fairy-ring fungus Marasmius oreades.</title>
        <authorList>
            <person name="Hiltunen M."/>
            <person name="Ament-Velasquez S.L."/>
            <person name="Johannesson H."/>
        </authorList>
    </citation>
    <scope>NUCLEOTIDE SEQUENCE</scope>
    <source>
        <strain evidence="2">03SP1</strain>
    </source>
</reference>
<dbReference type="OrthoDB" id="3125425at2759"/>